<gene>
    <name evidence="1" type="ORF">GCM10025865_26900</name>
</gene>
<evidence type="ECO:0000313" key="1">
    <source>
        <dbReference type="EMBL" id="BDZ43391.1"/>
    </source>
</evidence>
<dbReference type="RefSeq" id="WP_286217646.1">
    <property type="nucleotide sequence ID" value="NZ_AP027729.1"/>
</dbReference>
<evidence type="ECO:0008006" key="3">
    <source>
        <dbReference type="Google" id="ProtNLM"/>
    </source>
</evidence>
<dbReference type="EMBL" id="AP027729">
    <property type="protein sequence ID" value="BDZ43391.1"/>
    <property type="molecule type" value="Genomic_DNA"/>
</dbReference>
<protein>
    <recommendedName>
        <fullName evidence="3">4'-phosphopantetheinyl transferase</fullName>
    </recommendedName>
</protein>
<dbReference type="Gene3D" id="3.90.470.20">
    <property type="entry name" value="4'-phosphopantetheinyl transferase domain"/>
    <property type="match status" value="1"/>
</dbReference>
<dbReference type="InterPro" id="IPR037143">
    <property type="entry name" value="4-PPantetheinyl_Trfase_dom_sf"/>
</dbReference>
<evidence type="ECO:0000313" key="2">
    <source>
        <dbReference type="Proteomes" id="UP001321475"/>
    </source>
</evidence>
<reference evidence="2" key="1">
    <citation type="journal article" date="2019" name="Int. J. Syst. Evol. Microbiol.">
        <title>The Global Catalogue of Microorganisms (GCM) 10K type strain sequencing project: providing services to taxonomists for standard genome sequencing and annotation.</title>
        <authorList>
            <consortium name="The Broad Institute Genomics Platform"/>
            <consortium name="The Broad Institute Genome Sequencing Center for Infectious Disease"/>
            <person name="Wu L."/>
            <person name="Ma J."/>
        </authorList>
    </citation>
    <scope>NUCLEOTIDE SEQUENCE [LARGE SCALE GENOMIC DNA]</scope>
    <source>
        <strain evidence="2">NBRC 108565</strain>
    </source>
</reference>
<dbReference type="SUPFAM" id="SSF56214">
    <property type="entry name" value="4'-phosphopantetheinyl transferase"/>
    <property type="match status" value="2"/>
</dbReference>
<keyword evidence="2" id="KW-1185">Reference proteome</keyword>
<accession>A0ABN6XEX3</accession>
<name>A0ABN6XEX3_9CELL</name>
<proteinExistence type="predicted"/>
<dbReference type="Proteomes" id="UP001321475">
    <property type="component" value="Chromosome"/>
</dbReference>
<sequence>MTTPPSDVPSGSVSVVVHASPRRPLRELPLDRLTSRERWRLDRYRQVADKERFATARTLAREALGALQGIDPARVRIDVDPPGPTHGRVSTPDGPAFSIAHAGGIVLVAVLTGGPTGARVGVDIDHPDAVRGHLDELSDAVPPAERPAAGWSVETFTRAWVRREAALKAVGCGLLAPRDDLVLGPADAAPAVMRSAGLPGSAGAILLRDLTAAEVGALVDTHERAFATVAVVVPGSGPSHDQLDAAHITVRTLRTPVD</sequence>
<organism evidence="1 2">
    <name type="scientific">Paraoerskovia sediminicola</name>
    <dbReference type="NCBI Taxonomy" id="1138587"/>
    <lineage>
        <taxon>Bacteria</taxon>
        <taxon>Bacillati</taxon>
        <taxon>Actinomycetota</taxon>
        <taxon>Actinomycetes</taxon>
        <taxon>Micrococcales</taxon>
        <taxon>Cellulomonadaceae</taxon>
        <taxon>Paraoerskovia</taxon>
    </lineage>
</organism>